<dbReference type="KEGG" id="kde:CDSE_0588"/>
<evidence type="ECO:0000256" key="5">
    <source>
        <dbReference type="SAM" id="Phobius"/>
    </source>
</evidence>
<evidence type="ECO:0000256" key="2">
    <source>
        <dbReference type="ARBA" id="ARBA00022692"/>
    </source>
</evidence>
<feature type="transmembrane region" description="Helical" evidence="5">
    <location>
        <begin position="172"/>
        <end position="195"/>
    </location>
</feature>
<evidence type="ECO:0000256" key="3">
    <source>
        <dbReference type="ARBA" id="ARBA00022989"/>
    </source>
</evidence>
<dbReference type="Pfam" id="PF01988">
    <property type="entry name" value="VIT1"/>
    <property type="match status" value="1"/>
</dbReference>
<protein>
    <submittedName>
        <fullName evidence="6">Uncharacterized protein</fullName>
    </submittedName>
</protein>
<dbReference type="OrthoDB" id="9789677at2"/>
<evidence type="ECO:0000313" key="7">
    <source>
        <dbReference type="Proteomes" id="UP000011547"/>
    </source>
</evidence>
<dbReference type="InterPro" id="IPR008217">
    <property type="entry name" value="Ccc1_fam"/>
</dbReference>
<dbReference type="Proteomes" id="UP000011547">
    <property type="component" value="Chromosome"/>
</dbReference>
<proteinExistence type="predicted"/>
<feature type="transmembrane region" description="Helical" evidence="5">
    <location>
        <begin position="146"/>
        <end position="166"/>
    </location>
</feature>
<sequence>MPTKEHHRIFRSGWLRASVLGANDGIISTASLITGIASTHCDYYTIISTALAGLIAGSLSMAVGEYVSVQSQVDIENADLQMEQYSLKKNHEEELEELIQIYVDRGLSYDLAASVAEQLTLHNALDAHARDELGISIHNRARPFQAAVASSISFSIGSILPILISITAPEDILIPSVIIGSVCSLASLGAISALTGGAKVWPAIRRIAILGGISMVFASITGTFLDIFTK</sequence>
<dbReference type="AlphaFoldDB" id="M1LRX0"/>
<keyword evidence="2 5" id="KW-0812">Transmembrane</keyword>
<keyword evidence="7" id="KW-1185">Reference proteome</keyword>
<comment type="subcellular location">
    <subcellularLocation>
        <location evidence="1">Endomembrane system</location>
        <topology evidence="1">Multi-pass membrane protein</topology>
    </subcellularLocation>
</comment>
<dbReference type="RefSeq" id="WP_015396302.1">
    <property type="nucleotide sequence ID" value="NC_020294.1"/>
</dbReference>
<organism evidence="6 7">
    <name type="scientific">Candidatus Kinetoplastidibacterium desouzai TCC079E</name>
    <dbReference type="NCBI Taxonomy" id="1208919"/>
    <lineage>
        <taxon>Bacteria</taxon>
        <taxon>Pseudomonadati</taxon>
        <taxon>Pseudomonadota</taxon>
        <taxon>Betaproteobacteria</taxon>
        <taxon>Candidatus Kinetoplastidibacterium</taxon>
    </lineage>
</organism>
<keyword evidence="4 5" id="KW-0472">Membrane</keyword>
<dbReference type="GO" id="GO:0005384">
    <property type="term" value="F:manganese ion transmembrane transporter activity"/>
    <property type="evidence" value="ECO:0007669"/>
    <property type="project" value="InterPro"/>
</dbReference>
<dbReference type="GO" id="GO:0012505">
    <property type="term" value="C:endomembrane system"/>
    <property type="evidence" value="ECO:0007669"/>
    <property type="project" value="UniProtKB-SubCell"/>
</dbReference>
<evidence type="ECO:0000256" key="4">
    <source>
        <dbReference type="ARBA" id="ARBA00023136"/>
    </source>
</evidence>
<dbReference type="HOGENOM" id="CLU_038957_3_0_4"/>
<dbReference type="STRING" id="1208919.CDSE_0588"/>
<accession>M1LRX0</accession>
<dbReference type="CDD" id="cd02432">
    <property type="entry name" value="Nodulin-21_like_1"/>
    <property type="match status" value="1"/>
</dbReference>
<feature type="transmembrane region" description="Helical" evidence="5">
    <location>
        <begin position="207"/>
        <end position="228"/>
    </location>
</feature>
<name>M1LRX0_9PROT</name>
<dbReference type="eggNOG" id="COG1814">
    <property type="taxonomic scope" value="Bacteria"/>
</dbReference>
<dbReference type="EMBL" id="CP003803">
    <property type="protein sequence ID" value="AGF46891.1"/>
    <property type="molecule type" value="Genomic_DNA"/>
</dbReference>
<gene>
    <name evidence="6" type="ORF">CDSE_0588</name>
</gene>
<evidence type="ECO:0000313" key="6">
    <source>
        <dbReference type="EMBL" id="AGF46891.1"/>
    </source>
</evidence>
<evidence type="ECO:0000256" key="1">
    <source>
        <dbReference type="ARBA" id="ARBA00004127"/>
    </source>
</evidence>
<dbReference type="GO" id="GO:0030026">
    <property type="term" value="P:intracellular manganese ion homeostasis"/>
    <property type="evidence" value="ECO:0007669"/>
    <property type="project" value="InterPro"/>
</dbReference>
<dbReference type="PANTHER" id="PTHR31851">
    <property type="entry name" value="FE(2+)/MN(2+) TRANSPORTER PCL1"/>
    <property type="match status" value="1"/>
</dbReference>
<dbReference type="PATRIC" id="fig|1208919.3.peg.329"/>
<keyword evidence="3 5" id="KW-1133">Transmembrane helix</keyword>
<reference evidence="6 7" key="1">
    <citation type="journal article" date="2013" name="Genome Biol. Evol.">
        <title>Genome evolution and phylogenomic analysis of candidatus kinetoplastibacterium, the betaproteobacterial endosymbionts of strigomonas and angomonas.</title>
        <authorList>
            <person name="Alves J.M."/>
            <person name="Serrano M.G."/>
            <person name="Maia da Silva F."/>
            <person name="Voegtly L.J."/>
            <person name="Matveyev A.V."/>
            <person name="Teixeira M.M."/>
            <person name="Camargo E.P."/>
            <person name="Buck G.A."/>
        </authorList>
    </citation>
    <scope>NUCLEOTIDE SEQUENCE [LARGE SCALE GENOMIC DNA]</scope>
    <source>
        <strain evidence="6 7">TCC079E</strain>
    </source>
</reference>